<gene>
    <name evidence="2" type="ORF">DFR56_11538</name>
</gene>
<dbReference type="RefSeq" id="WP_110396764.1">
    <property type="nucleotide sequence ID" value="NZ_JBHUHB010000001.1"/>
</dbReference>
<accession>A0A2V3VPV5</accession>
<protein>
    <submittedName>
        <fullName evidence="2">Uncharacterized protein</fullName>
    </submittedName>
</protein>
<evidence type="ECO:0000313" key="3">
    <source>
        <dbReference type="Proteomes" id="UP000247978"/>
    </source>
</evidence>
<keyword evidence="1" id="KW-1133">Transmembrane helix</keyword>
<sequence>MKRIIPRILLTSAFVLMFTSITEPLLSLASTPISHEVEQEGFEEVFFDDEISDVIEELTLEEFEKMTDEELEELGFITELNTFNEDVLADDFDFEAAIDNMDLSKMSPKEEEFALLVIEQEANLSGAEDPELMEDALIDFYDGDSENYNDLDAVEEELIENYIEKIESEEVAWLSKAKNIIFGSDKVYAAKKKKAKYALGRKFVGAIINTAIAIGLGGGTYAVVQLIKKKGKKAAAQAITRLAEHRIKRLSKRNQRIVGSLGHAVNFAIAYSDIGNAITRYIDSRDKYPNNGWLDGW</sequence>
<reference evidence="2 3" key="1">
    <citation type="submission" date="2018-05" db="EMBL/GenBank/DDBJ databases">
        <title>Genomic Encyclopedia of Type Strains, Phase IV (KMG-IV): sequencing the most valuable type-strain genomes for metagenomic binning, comparative biology and taxonomic classification.</title>
        <authorList>
            <person name="Goeker M."/>
        </authorList>
    </citation>
    <scope>NUCLEOTIDE SEQUENCE [LARGE SCALE GENOMIC DNA]</scope>
    <source>
        <strain evidence="2 3">DSM 28556</strain>
    </source>
</reference>
<keyword evidence="1" id="KW-0472">Membrane</keyword>
<dbReference type="OrthoDB" id="2881431at2"/>
<keyword evidence="1" id="KW-0812">Transmembrane</keyword>
<comment type="caution">
    <text evidence="2">The sequence shown here is derived from an EMBL/GenBank/DDBJ whole genome shotgun (WGS) entry which is preliminary data.</text>
</comment>
<keyword evidence="3" id="KW-1185">Reference proteome</keyword>
<organism evidence="2 3">
    <name type="scientific">Pseudogracilibacillus auburnensis</name>
    <dbReference type="NCBI Taxonomy" id="1494959"/>
    <lineage>
        <taxon>Bacteria</taxon>
        <taxon>Bacillati</taxon>
        <taxon>Bacillota</taxon>
        <taxon>Bacilli</taxon>
        <taxon>Bacillales</taxon>
        <taxon>Bacillaceae</taxon>
        <taxon>Pseudogracilibacillus</taxon>
    </lineage>
</organism>
<evidence type="ECO:0000256" key="1">
    <source>
        <dbReference type="SAM" id="Phobius"/>
    </source>
</evidence>
<evidence type="ECO:0000313" key="2">
    <source>
        <dbReference type="EMBL" id="PXW83570.1"/>
    </source>
</evidence>
<proteinExistence type="predicted"/>
<dbReference type="EMBL" id="QJJQ01000015">
    <property type="protein sequence ID" value="PXW83570.1"/>
    <property type="molecule type" value="Genomic_DNA"/>
</dbReference>
<feature type="transmembrane region" description="Helical" evidence="1">
    <location>
        <begin position="203"/>
        <end position="224"/>
    </location>
</feature>
<name>A0A2V3VPV5_9BACI</name>
<dbReference type="Proteomes" id="UP000247978">
    <property type="component" value="Unassembled WGS sequence"/>
</dbReference>
<dbReference type="AlphaFoldDB" id="A0A2V3VPV5"/>